<accession>A0A9X2DMV3</accession>
<dbReference type="InterPro" id="IPR037294">
    <property type="entry name" value="ABC_BtuC-like"/>
</dbReference>
<keyword evidence="3" id="KW-0813">Transport</keyword>
<feature type="transmembrane region" description="Helical" evidence="8">
    <location>
        <begin position="124"/>
        <end position="147"/>
    </location>
</feature>
<dbReference type="GO" id="GO:0033214">
    <property type="term" value="P:siderophore-iron import into cell"/>
    <property type="evidence" value="ECO:0007669"/>
    <property type="project" value="TreeGrafter"/>
</dbReference>
<dbReference type="SUPFAM" id="SSF81345">
    <property type="entry name" value="ABC transporter involved in vitamin B12 uptake, BtuC"/>
    <property type="match status" value="1"/>
</dbReference>
<dbReference type="PANTHER" id="PTHR30472:SF64">
    <property type="entry name" value="IRON(3+)-HYDROXAMATE IMPORT SYSTEM PERMEASE PROTEIN FHUG"/>
    <property type="match status" value="1"/>
</dbReference>
<feature type="transmembrane region" description="Helical" evidence="8">
    <location>
        <begin position="159"/>
        <end position="181"/>
    </location>
</feature>
<comment type="subcellular location">
    <subcellularLocation>
        <location evidence="1">Cell membrane</location>
        <topology evidence="1">Multi-pass membrane protein</topology>
    </subcellularLocation>
</comment>
<evidence type="ECO:0000313" key="10">
    <source>
        <dbReference type="Proteomes" id="UP001139179"/>
    </source>
</evidence>
<dbReference type="AlphaFoldDB" id="A0A9X2DMV3"/>
<gene>
    <name evidence="9" type="ORF">M3202_02155</name>
</gene>
<evidence type="ECO:0000313" key="9">
    <source>
        <dbReference type="EMBL" id="MCM3712875.1"/>
    </source>
</evidence>
<comment type="similarity">
    <text evidence="2">Belongs to the binding-protein-dependent transport system permease family. FecCD subfamily.</text>
</comment>
<dbReference type="Proteomes" id="UP001139179">
    <property type="component" value="Unassembled WGS sequence"/>
</dbReference>
<keyword evidence="4" id="KW-1003">Cell membrane</keyword>
<dbReference type="GO" id="GO:0005886">
    <property type="term" value="C:plasma membrane"/>
    <property type="evidence" value="ECO:0007669"/>
    <property type="project" value="UniProtKB-SubCell"/>
</dbReference>
<feature type="transmembrane region" description="Helical" evidence="8">
    <location>
        <begin position="317"/>
        <end position="337"/>
    </location>
</feature>
<dbReference type="InterPro" id="IPR000522">
    <property type="entry name" value="ABC_transptr_permease_BtuC"/>
</dbReference>
<evidence type="ECO:0000256" key="3">
    <source>
        <dbReference type="ARBA" id="ARBA00022448"/>
    </source>
</evidence>
<feature type="transmembrane region" description="Helical" evidence="8">
    <location>
        <begin position="98"/>
        <end position="118"/>
    </location>
</feature>
<feature type="transmembrane region" description="Helical" evidence="8">
    <location>
        <begin position="12"/>
        <end position="33"/>
    </location>
</feature>
<evidence type="ECO:0000256" key="2">
    <source>
        <dbReference type="ARBA" id="ARBA00007935"/>
    </source>
</evidence>
<keyword evidence="10" id="KW-1185">Reference proteome</keyword>
<dbReference type="GO" id="GO:0022857">
    <property type="term" value="F:transmembrane transporter activity"/>
    <property type="evidence" value="ECO:0007669"/>
    <property type="project" value="InterPro"/>
</dbReference>
<evidence type="ECO:0000256" key="6">
    <source>
        <dbReference type="ARBA" id="ARBA00022989"/>
    </source>
</evidence>
<feature type="transmembrane region" description="Helical" evidence="8">
    <location>
        <begin position="201"/>
        <end position="220"/>
    </location>
</feature>
<dbReference type="Gene3D" id="1.10.3470.10">
    <property type="entry name" value="ABC transporter involved in vitamin B12 uptake, BtuC"/>
    <property type="match status" value="1"/>
</dbReference>
<keyword evidence="7 8" id="KW-0472">Membrane</keyword>
<proteinExistence type="inferred from homology"/>
<dbReference type="PANTHER" id="PTHR30472">
    <property type="entry name" value="FERRIC ENTEROBACTIN TRANSPORT SYSTEM PERMEASE PROTEIN"/>
    <property type="match status" value="1"/>
</dbReference>
<name>A0A9X2DMV3_9BACI</name>
<evidence type="ECO:0000256" key="8">
    <source>
        <dbReference type="SAM" id="Phobius"/>
    </source>
</evidence>
<sequence>MKLEEIIRSRRKRLLGVSLVFVLIVLLIILIGLHTGSMPISPLGVWKTLFGYGTPYETMALYEFRLPRILVTMLAGAGLGVAGMVFQGVSRNSLADPGILGVNTGAAFGLIVYISFFLEMNGPMSLMIPLFAFAGGLLVAFIVFLLSYDRYRGLLPIRLILVGIAVAAGFSALTLLLSLRLDDTTYAFAARWLAGNVWGREWVHVWALLPWVVLCFPLIYMQSRKLDLFSLGDEIATGLGNSPTKNRFLLLLLAVALSCASVSVAGGISFIGLAAPHIARRLVGPKHSGSLLITALIGMAVLVMADTAGRSLFRPNEIPAGVIVAALGGPYFLYLLLRKNKFES</sequence>
<organism evidence="9 10">
    <name type="scientific">Halalkalibacter oceani</name>
    <dbReference type="NCBI Taxonomy" id="1653776"/>
    <lineage>
        <taxon>Bacteria</taxon>
        <taxon>Bacillati</taxon>
        <taxon>Bacillota</taxon>
        <taxon>Bacilli</taxon>
        <taxon>Bacillales</taxon>
        <taxon>Bacillaceae</taxon>
        <taxon>Halalkalibacter</taxon>
    </lineage>
</organism>
<evidence type="ECO:0000256" key="1">
    <source>
        <dbReference type="ARBA" id="ARBA00004651"/>
    </source>
</evidence>
<evidence type="ECO:0000256" key="4">
    <source>
        <dbReference type="ARBA" id="ARBA00022475"/>
    </source>
</evidence>
<dbReference type="CDD" id="cd06550">
    <property type="entry name" value="TM_ABC_iron-siderophores_like"/>
    <property type="match status" value="1"/>
</dbReference>
<feature type="transmembrane region" description="Helical" evidence="8">
    <location>
        <begin position="287"/>
        <end position="305"/>
    </location>
</feature>
<evidence type="ECO:0000256" key="5">
    <source>
        <dbReference type="ARBA" id="ARBA00022692"/>
    </source>
</evidence>
<keyword evidence="6 8" id="KW-1133">Transmembrane helix</keyword>
<feature type="transmembrane region" description="Helical" evidence="8">
    <location>
        <begin position="66"/>
        <end position="86"/>
    </location>
</feature>
<keyword evidence="5 8" id="KW-0812">Transmembrane</keyword>
<dbReference type="RefSeq" id="WP_251221720.1">
    <property type="nucleotide sequence ID" value="NZ_JAMBOL010000001.1"/>
</dbReference>
<evidence type="ECO:0000256" key="7">
    <source>
        <dbReference type="ARBA" id="ARBA00023136"/>
    </source>
</evidence>
<reference evidence="9" key="1">
    <citation type="submission" date="2022-05" db="EMBL/GenBank/DDBJ databases">
        <title>Comparative Genomics of Spacecraft Associated Microbes.</title>
        <authorList>
            <person name="Tran M.T."/>
            <person name="Wright A."/>
            <person name="Seuylemezian A."/>
            <person name="Eisen J."/>
            <person name="Coil D."/>
        </authorList>
    </citation>
    <scope>NUCLEOTIDE SEQUENCE</scope>
    <source>
        <strain evidence="9">214.1.1</strain>
    </source>
</reference>
<dbReference type="EMBL" id="JAMBOL010000001">
    <property type="protein sequence ID" value="MCM3712875.1"/>
    <property type="molecule type" value="Genomic_DNA"/>
</dbReference>
<protein>
    <submittedName>
        <fullName evidence="9">Iron ABC transporter permease</fullName>
    </submittedName>
</protein>
<comment type="caution">
    <text evidence="9">The sequence shown here is derived from an EMBL/GenBank/DDBJ whole genome shotgun (WGS) entry which is preliminary data.</text>
</comment>
<feature type="transmembrane region" description="Helical" evidence="8">
    <location>
        <begin position="248"/>
        <end position="275"/>
    </location>
</feature>
<dbReference type="Pfam" id="PF01032">
    <property type="entry name" value="FecCD"/>
    <property type="match status" value="1"/>
</dbReference>
<dbReference type="FunFam" id="1.10.3470.10:FF:000001">
    <property type="entry name" value="Vitamin B12 ABC transporter permease BtuC"/>
    <property type="match status" value="1"/>
</dbReference>